<keyword evidence="3" id="KW-1185">Reference proteome</keyword>
<reference evidence="2" key="1">
    <citation type="submission" date="2006-10" db="EMBL/GenBank/DDBJ databases">
        <authorList>
            <person name="Amadeo P."/>
            <person name="Zhao Q."/>
            <person name="Wortman J."/>
            <person name="Fraser-Liggett C."/>
            <person name="Carlton J."/>
        </authorList>
    </citation>
    <scope>NUCLEOTIDE SEQUENCE</scope>
    <source>
        <strain evidence="2">G3</strain>
    </source>
</reference>
<dbReference type="InterPro" id="IPR056798">
    <property type="entry name" value="ADH_Fe_C"/>
</dbReference>
<dbReference type="InParanoid" id="A2EE79"/>
<protein>
    <recommendedName>
        <fullName evidence="1">Fe-containing alcohol dehydrogenase-like C-terminal domain-containing protein</fullName>
    </recommendedName>
</protein>
<dbReference type="PANTHER" id="PTHR43633">
    <property type="entry name" value="ALCOHOL DEHYDROGENASE YQHD"/>
    <property type="match status" value="1"/>
</dbReference>
<sequence length="122" mass="13746">MLTVKWGIDHGSTLAIIAPYLLEEFIDERQYTLARAAERVFDVREGTDAEKAKTFIAKLREWTVKIGQFTKVADQEGAVLAPGDVDVVTDMVMKSEGKPFGYHDSITREHVHHILEGAFNQQ</sequence>
<dbReference type="Pfam" id="PF25137">
    <property type="entry name" value="ADH_Fe_C"/>
    <property type="match status" value="1"/>
</dbReference>
<organism evidence="2 3">
    <name type="scientific">Trichomonas vaginalis (strain ATCC PRA-98 / G3)</name>
    <dbReference type="NCBI Taxonomy" id="412133"/>
    <lineage>
        <taxon>Eukaryota</taxon>
        <taxon>Metamonada</taxon>
        <taxon>Parabasalia</taxon>
        <taxon>Trichomonadida</taxon>
        <taxon>Trichomonadidae</taxon>
        <taxon>Trichomonas</taxon>
    </lineage>
</organism>
<gene>
    <name evidence="2" type="ORF">TVAG_180500</name>
</gene>
<dbReference type="RefSeq" id="XP_001321299.1">
    <property type="nucleotide sequence ID" value="XM_001321264.1"/>
</dbReference>
<evidence type="ECO:0000313" key="3">
    <source>
        <dbReference type="Proteomes" id="UP000001542"/>
    </source>
</evidence>
<accession>A2EE79</accession>
<evidence type="ECO:0000313" key="2">
    <source>
        <dbReference type="EMBL" id="EAY09076.1"/>
    </source>
</evidence>
<dbReference type="Gene3D" id="1.20.1090.10">
    <property type="entry name" value="Dehydroquinate synthase-like - alpha domain"/>
    <property type="match status" value="1"/>
</dbReference>
<evidence type="ECO:0000259" key="1">
    <source>
        <dbReference type="Pfam" id="PF25137"/>
    </source>
</evidence>
<dbReference type="SUPFAM" id="SSF56796">
    <property type="entry name" value="Dehydroquinate synthase-like"/>
    <property type="match status" value="1"/>
</dbReference>
<dbReference type="VEuPathDB" id="TrichDB:TVAGG3_0614100"/>
<dbReference type="PANTHER" id="PTHR43633:SF1">
    <property type="entry name" value="ALCOHOL DEHYDROGENASE YQHD"/>
    <property type="match status" value="1"/>
</dbReference>
<dbReference type="VEuPathDB" id="TrichDB:TVAG_117910"/>
<dbReference type="Proteomes" id="UP000001542">
    <property type="component" value="Unassembled WGS sequence"/>
</dbReference>
<dbReference type="GO" id="GO:1990362">
    <property type="term" value="F:butanol dehydrogenase (NAD+) activity"/>
    <property type="evidence" value="ECO:0007669"/>
    <property type="project" value="InterPro"/>
</dbReference>
<reference evidence="2" key="2">
    <citation type="journal article" date="2007" name="Science">
        <title>Draft genome sequence of the sexually transmitted pathogen Trichomonas vaginalis.</title>
        <authorList>
            <person name="Carlton J.M."/>
            <person name="Hirt R.P."/>
            <person name="Silva J.C."/>
            <person name="Delcher A.L."/>
            <person name="Schatz M."/>
            <person name="Zhao Q."/>
            <person name="Wortman J.R."/>
            <person name="Bidwell S.L."/>
            <person name="Alsmark U.C.M."/>
            <person name="Besteiro S."/>
            <person name="Sicheritz-Ponten T."/>
            <person name="Noel C.J."/>
            <person name="Dacks J.B."/>
            <person name="Foster P.G."/>
            <person name="Simillion C."/>
            <person name="Van de Peer Y."/>
            <person name="Miranda-Saavedra D."/>
            <person name="Barton G.J."/>
            <person name="Westrop G.D."/>
            <person name="Mueller S."/>
            <person name="Dessi D."/>
            <person name="Fiori P.L."/>
            <person name="Ren Q."/>
            <person name="Paulsen I."/>
            <person name="Zhang H."/>
            <person name="Bastida-Corcuera F.D."/>
            <person name="Simoes-Barbosa A."/>
            <person name="Brown M.T."/>
            <person name="Hayes R.D."/>
            <person name="Mukherjee M."/>
            <person name="Okumura C.Y."/>
            <person name="Schneider R."/>
            <person name="Smith A.J."/>
            <person name="Vanacova S."/>
            <person name="Villalvazo M."/>
            <person name="Haas B.J."/>
            <person name="Pertea M."/>
            <person name="Feldblyum T.V."/>
            <person name="Utterback T.R."/>
            <person name="Shu C.L."/>
            <person name="Osoegawa K."/>
            <person name="de Jong P.J."/>
            <person name="Hrdy I."/>
            <person name="Horvathova L."/>
            <person name="Zubacova Z."/>
            <person name="Dolezal P."/>
            <person name="Malik S.B."/>
            <person name="Logsdon J.M. Jr."/>
            <person name="Henze K."/>
            <person name="Gupta A."/>
            <person name="Wang C.C."/>
            <person name="Dunne R.L."/>
            <person name="Upcroft J.A."/>
            <person name="Upcroft P."/>
            <person name="White O."/>
            <person name="Salzberg S.L."/>
            <person name="Tang P."/>
            <person name="Chiu C.-H."/>
            <person name="Lee Y.-S."/>
            <person name="Embley T.M."/>
            <person name="Coombs G.H."/>
            <person name="Mottram J.C."/>
            <person name="Tachezy J."/>
            <person name="Fraser-Liggett C.M."/>
            <person name="Johnson P.J."/>
        </authorList>
    </citation>
    <scope>NUCLEOTIDE SEQUENCE [LARGE SCALE GENOMIC DNA]</scope>
    <source>
        <strain evidence="2">G3</strain>
    </source>
</reference>
<proteinExistence type="predicted"/>
<name>A2EE79_TRIV3</name>
<feature type="domain" description="Fe-containing alcohol dehydrogenase-like C-terminal" evidence="1">
    <location>
        <begin position="2"/>
        <end position="118"/>
    </location>
</feature>
<dbReference type="InterPro" id="IPR044731">
    <property type="entry name" value="BDH-like"/>
</dbReference>
<dbReference type="EMBL" id="DS113365">
    <property type="protein sequence ID" value="EAY09076.1"/>
    <property type="molecule type" value="Genomic_DNA"/>
</dbReference>
<dbReference type="KEGG" id="tva:4766991"/>
<dbReference type="AlphaFoldDB" id="A2EE79"/>